<keyword evidence="1" id="KW-0732">Signal</keyword>
<keyword evidence="3" id="KW-1185">Reference proteome</keyword>
<organism evidence="2 3">
    <name type="scientific">Brachionus plicatilis</name>
    <name type="common">Marine rotifer</name>
    <name type="synonym">Brachionus muelleri</name>
    <dbReference type="NCBI Taxonomy" id="10195"/>
    <lineage>
        <taxon>Eukaryota</taxon>
        <taxon>Metazoa</taxon>
        <taxon>Spiralia</taxon>
        <taxon>Gnathifera</taxon>
        <taxon>Rotifera</taxon>
        <taxon>Eurotatoria</taxon>
        <taxon>Monogononta</taxon>
        <taxon>Pseudotrocha</taxon>
        <taxon>Ploima</taxon>
        <taxon>Brachionidae</taxon>
        <taxon>Brachionus</taxon>
    </lineage>
</organism>
<feature type="chain" id="PRO_5018084427" description="Secreted protein" evidence="1">
    <location>
        <begin position="19"/>
        <end position="75"/>
    </location>
</feature>
<proteinExistence type="predicted"/>
<dbReference type="AlphaFoldDB" id="A0A3M7P411"/>
<protein>
    <recommendedName>
        <fullName evidence="4">Secreted protein</fullName>
    </recommendedName>
</protein>
<accession>A0A3M7P411</accession>
<reference evidence="2 3" key="1">
    <citation type="journal article" date="2018" name="Sci. Rep.">
        <title>Genomic signatures of local adaptation to the degree of environmental predictability in rotifers.</title>
        <authorList>
            <person name="Franch-Gras L."/>
            <person name="Hahn C."/>
            <person name="Garcia-Roger E.M."/>
            <person name="Carmona M.J."/>
            <person name="Serra M."/>
            <person name="Gomez A."/>
        </authorList>
    </citation>
    <scope>NUCLEOTIDE SEQUENCE [LARGE SCALE GENOMIC DNA]</scope>
    <source>
        <strain evidence="2">HYR1</strain>
    </source>
</reference>
<feature type="signal peptide" evidence="1">
    <location>
        <begin position="1"/>
        <end position="18"/>
    </location>
</feature>
<sequence>MLWMASVILASSVADISSLSGKSFIKMLPVSESKLTVAMKRFPCRRMSSVSFNFGFLLKDERSIRGFFFHFYSLS</sequence>
<dbReference type="Proteomes" id="UP000276133">
    <property type="component" value="Unassembled WGS sequence"/>
</dbReference>
<evidence type="ECO:0000313" key="3">
    <source>
        <dbReference type="Proteomes" id="UP000276133"/>
    </source>
</evidence>
<name>A0A3M7P411_BRAPC</name>
<evidence type="ECO:0000313" key="2">
    <source>
        <dbReference type="EMBL" id="RMZ93805.1"/>
    </source>
</evidence>
<evidence type="ECO:0000256" key="1">
    <source>
        <dbReference type="SAM" id="SignalP"/>
    </source>
</evidence>
<evidence type="ECO:0008006" key="4">
    <source>
        <dbReference type="Google" id="ProtNLM"/>
    </source>
</evidence>
<gene>
    <name evidence="2" type="ORF">BpHYR1_049842</name>
</gene>
<comment type="caution">
    <text evidence="2">The sequence shown here is derived from an EMBL/GenBank/DDBJ whole genome shotgun (WGS) entry which is preliminary data.</text>
</comment>
<dbReference type="EMBL" id="REGN01013543">
    <property type="protein sequence ID" value="RMZ93805.1"/>
    <property type="molecule type" value="Genomic_DNA"/>
</dbReference>